<evidence type="ECO:0000256" key="5">
    <source>
        <dbReference type="SAM" id="MobiDB-lite"/>
    </source>
</evidence>
<dbReference type="GO" id="GO:0140662">
    <property type="term" value="F:ATP-dependent protein folding chaperone"/>
    <property type="evidence" value="ECO:0007669"/>
    <property type="project" value="InterPro"/>
</dbReference>
<feature type="compositionally biased region" description="Basic and acidic residues" evidence="5">
    <location>
        <begin position="626"/>
        <end position="653"/>
    </location>
</feature>
<dbReference type="Gene3D" id="3.30.30.30">
    <property type="match status" value="1"/>
</dbReference>
<feature type="region of interest" description="Disordered" evidence="5">
    <location>
        <begin position="977"/>
        <end position="1040"/>
    </location>
</feature>
<keyword evidence="1" id="KW-0547">Nucleotide-binding</keyword>
<dbReference type="VEuPathDB" id="PiroplasmaDB:TA20640"/>
<evidence type="ECO:0000256" key="1">
    <source>
        <dbReference type="ARBA" id="ARBA00022741"/>
    </source>
</evidence>
<dbReference type="SUPFAM" id="SSF53067">
    <property type="entry name" value="Actin-like ATPase domain"/>
    <property type="match status" value="2"/>
</dbReference>
<feature type="compositionally biased region" description="Basic and acidic residues" evidence="5">
    <location>
        <begin position="574"/>
        <end position="610"/>
    </location>
</feature>
<keyword evidence="4" id="KW-0175">Coiled coil</keyword>
<dbReference type="AlphaFoldDB" id="A0A3B0MGH4"/>
<dbReference type="InterPro" id="IPR043129">
    <property type="entry name" value="ATPase_NBD"/>
</dbReference>
<dbReference type="Gene3D" id="1.20.1270.10">
    <property type="match status" value="1"/>
</dbReference>
<feature type="coiled-coil region" evidence="4">
    <location>
        <begin position="893"/>
        <end position="920"/>
    </location>
</feature>
<dbReference type="EMBL" id="UIVT01000001">
    <property type="protein sequence ID" value="SVP88631.1"/>
    <property type="molecule type" value="Genomic_DNA"/>
</dbReference>
<feature type="compositionally biased region" description="Acidic residues" evidence="5">
    <location>
        <begin position="616"/>
        <end position="625"/>
    </location>
</feature>
<feature type="compositionally biased region" description="Polar residues" evidence="5">
    <location>
        <begin position="986"/>
        <end position="998"/>
    </location>
</feature>
<dbReference type="Gene3D" id="3.90.640.10">
    <property type="entry name" value="Actin, Chain A, domain 4"/>
    <property type="match status" value="1"/>
</dbReference>
<name>A0A3B0MGH4_THEAN</name>
<evidence type="ECO:0000256" key="4">
    <source>
        <dbReference type="SAM" id="Coils"/>
    </source>
</evidence>
<proteinExistence type="predicted"/>
<dbReference type="EMBL" id="UIVS01000001">
    <property type="protein sequence ID" value="SVP89786.1"/>
    <property type="molecule type" value="Genomic_DNA"/>
</dbReference>
<feature type="compositionally biased region" description="Basic and acidic residues" evidence="5">
    <location>
        <begin position="661"/>
        <end position="670"/>
    </location>
</feature>
<feature type="compositionally biased region" description="Polar residues" evidence="5">
    <location>
        <begin position="692"/>
        <end position="705"/>
    </location>
</feature>
<dbReference type="GO" id="GO:0005524">
    <property type="term" value="F:ATP binding"/>
    <property type="evidence" value="ECO:0007669"/>
    <property type="project" value="UniProtKB-KW"/>
</dbReference>
<keyword evidence="3" id="KW-0143">Chaperone</keyword>
<dbReference type="InterPro" id="IPR029048">
    <property type="entry name" value="HSP70_C_sf"/>
</dbReference>
<dbReference type="Pfam" id="PF00012">
    <property type="entry name" value="HSP70"/>
    <property type="match status" value="1"/>
</dbReference>
<dbReference type="FunFam" id="3.90.640.10:FF:000003">
    <property type="entry name" value="Molecular chaperone DnaK"/>
    <property type="match status" value="1"/>
</dbReference>
<gene>
    <name evidence="6" type="ORF">TAT_000049000</name>
    <name evidence="7" type="ORF">TAV_000048700</name>
</gene>
<dbReference type="GO" id="GO:0034663">
    <property type="term" value="C:endoplasmic reticulum chaperone complex"/>
    <property type="evidence" value="ECO:0007669"/>
    <property type="project" value="TreeGrafter"/>
</dbReference>
<dbReference type="GO" id="GO:0030968">
    <property type="term" value="P:endoplasmic reticulum unfolded protein response"/>
    <property type="evidence" value="ECO:0007669"/>
    <property type="project" value="TreeGrafter"/>
</dbReference>
<organism evidence="6">
    <name type="scientific">Theileria annulata</name>
    <dbReference type="NCBI Taxonomy" id="5874"/>
    <lineage>
        <taxon>Eukaryota</taxon>
        <taxon>Sar</taxon>
        <taxon>Alveolata</taxon>
        <taxon>Apicomplexa</taxon>
        <taxon>Aconoidasida</taxon>
        <taxon>Piroplasmida</taxon>
        <taxon>Theileriidae</taxon>
        <taxon>Theileria</taxon>
    </lineage>
</organism>
<feature type="region of interest" description="Disordered" evidence="5">
    <location>
        <begin position="573"/>
        <end position="769"/>
    </location>
</feature>
<accession>A0A3B0MGH4</accession>
<evidence type="ECO:0000313" key="6">
    <source>
        <dbReference type="EMBL" id="SVP88631.1"/>
    </source>
</evidence>
<protein>
    <submittedName>
        <fullName evidence="6">HSP70 chaperone, putative</fullName>
    </submittedName>
</protein>
<dbReference type="Gene3D" id="3.30.420.40">
    <property type="match status" value="2"/>
</dbReference>
<evidence type="ECO:0000256" key="3">
    <source>
        <dbReference type="ARBA" id="ARBA00023186"/>
    </source>
</evidence>
<keyword evidence="2" id="KW-0067">ATP-binding</keyword>
<dbReference type="PANTHER" id="PTHR45639">
    <property type="entry name" value="HSC70CB, ISOFORM G-RELATED"/>
    <property type="match status" value="1"/>
</dbReference>
<dbReference type="PANTHER" id="PTHR45639:SF3">
    <property type="entry name" value="HYPOXIA UP-REGULATED PROTEIN 1"/>
    <property type="match status" value="1"/>
</dbReference>
<evidence type="ECO:0000313" key="7">
    <source>
        <dbReference type="EMBL" id="SVP89786.1"/>
    </source>
</evidence>
<dbReference type="InterPro" id="IPR013126">
    <property type="entry name" value="Hsp_70_fam"/>
</dbReference>
<feature type="compositionally biased region" description="Basic and acidic residues" evidence="5">
    <location>
        <begin position="710"/>
        <end position="769"/>
    </location>
</feature>
<dbReference type="SUPFAM" id="SSF100934">
    <property type="entry name" value="Heat shock protein 70kD (HSP70), C-terminal subdomain"/>
    <property type="match status" value="1"/>
</dbReference>
<feature type="compositionally biased region" description="Low complexity" evidence="5">
    <location>
        <begin position="1003"/>
        <end position="1017"/>
    </location>
</feature>
<evidence type="ECO:0000256" key="2">
    <source>
        <dbReference type="ARBA" id="ARBA00022840"/>
    </source>
</evidence>
<reference evidence="6" key="1">
    <citation type="submission" date="2018-07" db="EMBL/GenBank/DDBJ databases">
        <authorList>
            <person name="Quirk P.G."/>
            <person name="Krulwich T.A."/>
        </authorList>
    </citation>
    <scope>NUCLEOTIDE SEQUENCE</scope>
    <source>
        <strain evidence="6">Anand</strain>
    </source>
</reference>
<sequence length="1040" mass="116759">MTILNNFCIIIFILLVRRFRHSLYILPSFFYFVNHGESTSVTLGIDWGEEFVEASIAFRGHRPDILLTGTGSRKFENAVYLLGDTRLFDKEASSFSVKDPTKTLQKSAHLLGVPFTSNSKWSRISTLKASEVAETLKKNNVPFHWDYTPYEFGVSKDGQLHLKVLKDSMVGLEEATGHFFNHLKYVALEKLLSLKAIDSFDSNVEMLAVISIPCNYTQNQRKALVFAAESAGLKVVDLVHGISAAAWFHTLEMSPGTRKIMYYDLGSYGANVGVVEAKVPPRKSKEIPQIRTLSCVTYPGIGGRQHDLLLAEYLRNKFETENDLKLMPGNPKSLQKLLKNSNKAKMKLSLSNSASVEVDNLVKNKHLNVKVTRSEFDKLLEPVLKELHIPINMALEKANLKFSDLDSVEMLGGAWRVPSVTAKLSEIVNPLRLGFHLNAEESIAMGCGYLAAAHNPFFRMKKIELFDNAVYEYVLHVKGPDLDKRVTLYKPIDRINNAKKVKVNTVNNFNVTIYETSDPNDPSSEVKVLDYKIKGVDDLLSKHKNDMLAQVTLSFKTENGLISLNKVFAKPVKKAPETPKTETSKSDPDSSHEEASVPESKTESETKTSDGTDSGYESDDSQETSEPEKPQDKSLDDEPESAKKPDEASKTTEGDTSVGEFAKDTDKNLDLKPSSEPGSEDSDLRDKDQEGPESQTKVSSETTPGTGDLNDDKLGDQKDDDKLDEQKEKSTTEQEDKSTTNQKDKGTTEQKDKMGEQKDKTTKEPTDDHVNLEFVDNTVNVYHDKKLNESKNNIQLLVNKDKATIERSQLKNRLESTLYKYKGVLKSDDFKSACKPNEEETLSEKVKSLLEWFDENSYSATSEILNKHLDELNNLGNPIYTRMNNNLNRESVVKFGDDNFNELQERLNKLLEEKPFLKDQNASLDLFNNNFSWWNQVKKDQASLPLHEDGLFDLPMIKTKLDICRLVLRNLESIPAPVEPKETSDETSPQPDSTTAQPDTPGESAPEPSEPTQTPSTDTKEVPDAVDSQPEIETEKHSEL</sequence>